<dbReference type="EMBL" id="BSNK01000002">
    <property type="protein sequence ID" value="GLQ25075.1"/>
    <property type="molecule type" value="Genomic_DNA"/>
</dbReference>
<dbReference type="InterPro" id="IPR036779">
    <property type="entry name" value="LysM_dom_sf"/>
</dbReference>
<accession>A0ABQ5VDB1</accession>
<evidence type="ECO:0000256" key="2">
    <source>
        <dbReference type="SAM" id="SignalP"/>
    </source>
</evidence>
<dbReference type="InterPro" id="IPR018392">
    <property type="entry name" value="LysM"/>
</dbReference>
<dbReference type="CDD" id="cd00118">
    <property type="entry name" value="LysM"/>
    <property type="match status" value="1"/>
</dbReference>
<dbReference type="Pfam" id="PF01476">
    <property type="entry name" value="LysM"/>
    <property type="match status" value="1"/>
</dbReference>
<feature type="compositionally biased region" description="Pro residues" evidence="1">
    <location>
        <begin position="110"/>
        <end position="122"/>
    </location>
</feature>
<dbReference type="RefSeq" id="WP_284392214.1">
    <property type="nucleotide sequence ID" value="NZ_BSNK01000002.1"/>
</dbReference>
<feature type="region of interest" description="Disordered" evidence="1">
    <location>
        <begin position="106"/>
        <end position="126"/>
    </location>
</feature>
<sequence>MSARILTLGAALLLGACSTVQENPNYQYSSKYGAPETAPNVQVAAQTTIEPTYAKATIEPVMQGSTTIVANHDNGQSTSPTEQAYNADAMEGTPGYAIFVAEGAQAQPATPAPQSAPQPVPQSAPVSGPRPIAYDYAQNIIVTDEPAARSSTAANVPTASNYTVQPGDTVYSLSRRLCTPITEIMTANGIRSDFGIDIGQTLNLPASRC</sequence>
<reference evidence="4" key="2">
    <citation type="submission" date="2023-01" db="EMBL/GenBank/DDBJ databases">
        <title>Draft genome sequence of Algimonas ampicilliniresistens strain NBRC 108219.</title>
        <authorList>
            <person name="Sun Q."/>
            <person name="Mori K."/>
        </authorList>
    </citation>
    <scope>NUCLEOTIDE SEQUENCE</scope>
    <source>
        <strain evidence="4">NBRC 108219</strain>
    </source>
</reference>
<evidence type="ECO:0000313" key="5">
    <source>
        <dbReference type="Proteomes" id="UP001161391"/>
    </source>
</evidence>
<name>A0ABQ5VDB1_9PROT</name>
<dbReference type="PROSITE" id="PS51782">
    <property type="entry name" value="LYSM"/>
    <property type="match status" value="1"/>
</dbReference>
<dbReference type="PROSITE" id="PS51257">
    <property type="entry name" value="PROKAR_LIPOPROTEIN"/>
    <property type="match status" value="1"/>
</dbReference>
<dbReference type="Proteomes" id="UP001161391">
    <property type="component" value="Unassembled WGS sequence"/>
</dbReference>
<organism evidence="4 5">
    <name type="scientific">Algimonas ampicilliniresistens</name>
    <dbReference type="NCBI Taxonomy" id="1298735"/>
    <lineage>
        <taxon>Bacteria</taxon>
        <taxon>Pseudomonadati</taxon>
        <taxon>Pseudomonadota</taxon>
        <taxon>Alphaproteobacteria</taxon>
        <taxon>Maricaulales</taxon>
        <taxon>Robiginitomaculaceae</taxon>
        <taxon>Algimonas</taxon>
    </lineage>
</organism>
<protein>
    <recommendedName>
        <fullName evidence="3">LysM domain-containing protein</fullName>
    </recommendedName>
</protein>
<feature type="chain" id="PRO_5045438708" description="LysM domain-containing protein" evidence="2">
    <location>
        <begin position="23"/>
        <end position="209"/>
    </location>
</feature>
<feature type="signal peptide" evidence="2">
    <location>
        <begin position="1"/>
        <end position="22"/>
    </location>
</feature>
<evidence type="ECO:0000259" key="3">
    <source>
        <dbReference type="PROSITE" id="PS51782"/>
    </source>
</evidence>
<comment type="caution">
    <text evidence="4">The sequence shown here is derived from an EMBL/GenBank/DDBJ whole genome shotgun (WGS) entry which is preliminary data.</text>
</comment>
<reference evidence="4" key="1">
    <citation type="journal article" date="2014" name="Int. J. Syst. Evol. Microbiol.">
        <title>Complete genome of a new Firmicutes species belonging to the dominant human colonic microbiota ('Ruminococcus bicirculans') reveals two chromosomes and a selective capacity to utilize plant glucans.</title>
        <authorList>
            <consortium name="NISC Comparative Sequencing Program"/>
            <person name="Wegmann U."/>
            <person name="Louis P."/>
            <person name="Goesmann A."/>
            <person name="Henrissat B."/>
            <person name="Duncan S.H."/>
            <person name="Flint H.J."/>
        </authorList>
    </citation>
    <scope>NUCLEOTIDE SEQUENCE</scope>
    <source>
        <strain evidence="4">NBRC 108219</strain>
    </source>
</reference>
<gene>
    <name evidence="4" type="ORF">GCM10007853_29490</name>
</gene>
<keyword evidence="2" id="KW-0732">Signal</keyword>
<proteinExistence type="predicted"/>
<feature type="domain" description="LysM" evidence="3">
    <location>
        <begin position="160"/>
        <end position="204"/>
    </location>
</feature>
<evidence type="ECO:0000313" key="4">
    <source>
        <dbReference type="EMBL" id="GLQ25075.1"/>
    </source>
</evidence>
<dbReference type="Gene3D" id="3.10.350.10">
    <property type="entry name" value="LysM domain"/>
    <property type="match status" value="1"/>
</dbReference>
<evidence type="ECO:0000256" key="1">
    <source>
        <dbReference type="SAM" id="MobiDB-lite"/>
    </source>
</evidence>
<keyword evidence="5" id="KW-1185">Reference proteome</keyword>
<dbReference type="SUPFAM" id="SSF54106">
    <property type="entry name" value="LysM domain"/>
    <property type="match status" value="1"/>
</dbReference>
<dbReference type="SMART" id="SM00257">
    <property type="entry name" value="LysM"/>
    <property type="match status" value="1"/>
</dbReference>